<protein>
    <recommendedName>
        <fullName evidence="6">EF-hand domain-containing protein</fullName>
    </recommendedName>
</protein>
<dbReference type="eggNOG" id="KOG0044">
    <property type="taxonomic scope" value="Eukaryota"/>
</dbReference>
<dbReference type="Gene3D" id="1.10.238.10">
    <property type="entry name" value="EF-hand"/>
    <property type="match status" value="1"/>
</dbReference>
<keyword evidence="4" id="KW-0677">Repeat</keyword>
<dbReference type="GeneID" id="22912973"/>
<dbReference type="InterPro" id="IPR011992">
    <property type="entry name" value="EF-hand-dom_pair"/>
</dbReference>
<evidence type="ECO:0000256" key="3">
    <source>
        <dbReference type="ARBA" id="ARBA00022723"/>
    </source>
</evidence>
<gene>
    <name evidence="7" type="ORF">GNI_081940</name>
</gene>
<dbReference type="PROSITE" id="PS50222">
    <property type="entry name" value="EF_HAND_2"/>
    <property type="match status" value="1"/>
</dbReference>
<comment type="caution">
    <text evidence="7">The sequence shown here is derived from an EMBL/GenBank/DDBJ whole genome shotgun (WGS) entry which is preliminary data.</text>
</comment>
<organism evidence="7 8">
    <name type="scientific">Gregarina niphandrodes</name>
    <name type="common">Septate eugregarine</name>
    <dbReference type="NCBI Taxonomy" id="110365"/>
    <lineage>
        <taxon>Eukaryota</taxon>
        <taxon>Sar</taxon>
        <taxon>Alveolata</taxon>
        <taxon>Apicomplexa</taxon>
        <taxon>Conoidasida</taxon>
        <taxon>Gregarinasina</taxon>
        <taxon>Eugregarinorida</taxon>
        <taxon>Gregarinidae</taxon>
        <taxon>Gregarina</taxon>
    </lineage>
</organism>
<dbReference type="VEuPathDB" id="CryptoDB:GNI_081940"/>
<dbReference type="InterPro" id="IPR002048">
    <property type="entry name" value="EF_hand_dom"/>
</dbReference>
<comment type="similarity">
    <text evidence="1">Belongs to the recoverin family.</text>
</comment>
<evidence type="ECO:0000256" key="4">
    <source>
        <dbReference type="ARBA" id="ARBA00022737"/>
    </source>
</evidence>
<keyword evidence="3" id="KW-0479">Metal-binding</keyword>
<reference evidence="7" key="1">
    <citation type="submission" date="2013-12" db="EMBL/GenBank/DDBJ databases">
        <authorList>
            <person name="Omoto C.K."/>
            <person name="Sibley D."/>
            <person name="Venepally P."/>
            <person name="Hadjithomas M."/>
            <person name="Karamycheva S."/>
            <person name="Brunk B."/>
            <person name="Roos D."/>
            <person name="Caler E."/>
            <person name="Lorenzi H."/>
        </authorList>
    </citation>
    <scope>NUCLEOTIDE SEQUENCE</scope>
</reference>
<dbReference type="EMBL" id="AFNH02000613">
    <property type="protein sequence ID" value="EZG65893.1"/>
    <property type="molecule type" value="Genomic_DNA"/>
</dbReference>
<evidence type="ECO:0000259" key="6">
    <source>
        <dbReference type="PROSITE" id="PS50222"/>
    </source>
</evidence>
<name>A0A023B6E2_GRENI</name>
<evidence type="ECO:0000313" key="8">
    <source>
        <dbReference type="Proteomes" id="UP000019763"/>
    </source>
</evidence>
<evidence type="ECO:0000313" key="7">
    <source>
        <dbReference type="EMBL" id="EZG65893.1"/>
    </source>
</evidence>
<evidence type="ECO:0000256" key="1">
    <source>
        <dbReference type="ARBA" id="ARBA00006049"/>
    </source>
</evidence>
<feature type="domain" description="EF-hand" evidence="6">
    <location>
        <begin position="64"/>
        <end position="93"/>
    </location>
</feature>
<keyword evidence="8" id="KW-1185">Reference proteome</keyword>
<evidence type="ECO:0000256" key="5">
    <source>
        <dbReference type="ARBA" id="ARBA00023288"/>
    </source>
</evidence>
<dbReference type="RefSeq" id="XP_011134051.1">
    <property type="nucleotide sequence ID" value="XM_011135749.1"/>
</dbReference>
<dbReference type="GO" id="GO:0005509">
    <property type="term" value="F:calcium ion binding"/>
    <property type="evidence" value="ECO:0007669"/>
    <property type="project" value="InterPro"/>
</dbReference>
<accession>A0A023B6E2</accession>
<proteinExistence type="inferred from homology"/>
<dbReference type="AlphaFoldDB" id="A0A023B6E2"/>
<dbReference type="Proteomes" id="UP000019763">
    <property type="component" value="Unassembled WGS sequence"/>
</dbReference>
<dbReference type="PANTHER" id="PTHR23055">
    <property type="entry name" value="CALCIUM BINDING PROTEINS"/>
    <property type="match status" value="1"/>
</dbReference>
<evidence type="ECO:0000256" key="2">
    <source>
        <dbReference type="ARBA" id="ARBA00022707"/>
    </source>
</evidence>
<dbReference type="SUPFAM" id="SSF47473">
    <property type="entry name" value="EF-hand"/>
    <property type="match status" value="1"/>
</dbReference>
<dbReference type="PANTHER" id="PTHR23055:SF178">
    <property type="entry name" value="NEUROCALCIN HOMOLOG"/>
    <property type="match status" value="1"/>
</dbReference>
<dbReference type="OrthoDB" id="191686at2759"/>
<keyword evidence="2" id="KW-0519">Myristate</keyword>
<keyword evidence="5" id="KW-0449">Lipoprotein</keyword>
<sequence length="382" mass="40793">MGIPPKIPADVLDELQSLTGLPSSTVVVLYERFRALAPQGFMSYVCFKKSLGLMALLDNSFLPERLFKAFDFRGDGVLDFVEWCAGLGIMMKGSEDERLEFSFRILRSPGKGVLRRGNSLTGPMWKGLEDQAAAHNKRSTWSAVYGAGKTNRKASRLPMGVFPPARHLQQVTTATLVPAPLVPAPLVPAPLAPAPLVPAPLVPAPLVPVPLVPAPLVPAPLVPAPLVPATMVGAPIGHNAGLEPREISSREETSPLLLVPPSSCEPVEAGLDAGLGDRLLLPPPSLAATGPAVTGSLKTPSPAVVDSSRAGSRGWVTYLLATDPTDPSNVITLSEFRHIVRSLEKTRSQLTTETSTEHIPDHVIDEIFNKACNQENVLRLEK</sequence>
<dbReference type="InterPro" id="IPR028846">
    <property type="entry name" value="Recoverin"/>
</dbReference>